<dbReference type="Gene3D" id="2.30.130.40">
    <property type="entry name" value="LON domain-like"/>
    <property type="match status" value="1"/>
</dbReference>
<keyword evidence="3 9" id="KW-0645">Protease</keyword>
<dbReference type="SUPFAM" id="SSF52540">
    <property type="entry name" value="P-loop containing nucleoside triphosphate hydrolases"/>
    <property type="match status" value="1"/>
</dbReference>
<evidence type="ECO:0000259" key="13">
    <source>
        <dbReference type="PROSITE" id="PS51787"/>
    </source>
</evidence>
<comment type="subcellular location">
    <subcellularLocation>
        <location evidence="1 9 10">Cytoplasm</location>
    </subcellularLocation>
</comment>
<dbReference type="Gene3D" id="3.30.230.10">
    <property type="match status" value="1"/>
</dbReference>
<evidence type="ECO:0000256" key="1">
    <source>
        <dbReference type="ARBA" id="ARBA00004496"/>
    </source>
</evidence>
<gene>
    <name evidence="9 14" type="primary">lon</name>
    <name evidence="14" type="ORF">MMH89_03725</name>
</gene>
<dbReference type="PROSITE" id="PS51787">
    <property type="entry name" value="LON_N"/>
    <property type="match status" value="1"/>
</dbReference>
<organism evidence="14 15">
    <name type="scientific">Candidatus Comchoanobacter bicostacola</name>
    <dbReference type="NCBI Taxonomy" id="2919598"/>
    <lineage>
        <taxon>Bacteria</taxon>
        <taxon>Pseudomonadati</taxon>
        <taxon>Pseudomonadota</taxon>
        <taxon>Gammaproteobacteria</taxon>
        <taxon>Candidatus Comchoanobacterales</taxon>
        <taxon>Candidatus Comchoanobacteraceae</taxon>
        <taxon>Candidatus Comchoanobacter</taxon>
    </lineage>
</organism>
<dbReference type="Pfam" id="PF02190">
    <property type="entry name" value="LON_substr_bdg"/>
    <property type="match status" value="1"/>
</dbReference>
<dbReference type="InterPro" id="IPR003959">
    <property type="entry name" value="ATPase_AAA_core"/>
</dbReference>
<dbReference type="Proteomes" id="UP001055955">
    <property type="component" value="Chromosome"/>
</dbReference>
<dbReference type="InterPro" id="IPR004815">
    <property type="entry name" value="Lon_bac/euk-typ"/>
</dbReference>
<dbReference type="CDD" id="cd19500">
    <property type="entry name" value="RecA-like_Lon"/>
    <property type="match status" value="1"/>
</dbReference>
<comment type="similarity">
    <text evidence="9 10 11">Belongs to the peptidase S16 family.</text>
</comment>
<feature type="binding site" evidence="9">
    <location>
        <begin position="361"/>
        <end position="368"/>
    </location>
    <ligand>
        <name>ATP</name>
        <dbReference type="ChEBI" id="CHEBI:30616"/>
    </ligand>
</feature>
<reference evidence="14 15" key="1">
    <citation type="journal article" date="2022" name="Nat. Microbiol.">
        <title>The microbiome of a bacterivorous marine choanoflagellate contains a resource-demanding obligate bacterial associate.</title>
        <authorList>
            <person name="Needham D.M."/>
            <person name="Poirier C."/>
            <person name="Bachy C."/>
            <person name="George E.E."/>
            <person name="Wilken S."/>
            <person name="Yung C.C.M."/>
            <person name="Limardo A.J."/>
            <person name="Morando M."/>
            <person name="Sudek L."/>
            <person name="Malmstrom R.R."/>
            <person name="Keeling P.J."/>
            <person name="Santoro A.E."/>
            <person name="Worden A.Z."/>
        </authorList>
    </citation>
    <scope>NUCLEOTIDE SEQUENCE [LARGE SCALE GENOMIC DNA]</scope>
    <source>
        <strain evidence="14 15">Comchoano-1</strain>
    </source>
</reference>
<feature type="domain" description="Lon proteolytic" evidence="12">
    <location>
        <begin position="598"/>
        <end position="779"/>
    </location>
</feature>
<evidence type="ECO:0000313" key="15">
    <source>
        <dbReference type="Proteomes" id="UP001055955"/>
    </source>
</evidence>
<accession>A0ABY5DI69</accession>
<evidence type="ECO:0000256" key="6">
    <source>
        <dbReference type="ARBA" id="ARBA00022825"/>
    </source>
</evidence>
<evidence type="ECO:0000256" key="5">
    <source>
        <dbReference type="ARBA" id="ARBA00022801"/>
    </source>
</evidence>
<dbReference type="InterPro" id="IPR015947">
    <property type="entry name" value="PUA-like_sf"/>
</dbReference>
<dbReference type="EC" id="3.4.21.53" evidence="9 10"/>
<dbReference type="GO" id="GO:0004252">
    <property type="term" value="F:serine-type endopeptidase activity"/>
    <property type="evidence" value="ECO:0007669"/>
    <property type="project" value="UniProtKB-EC"/>
</dbReference>
<dbReference type="Pfam" id="PF22667">
    <property type="entry name" value="Lon_lid"/>
    <property type="match status" value="1"/>
</dbReference>
<comment type="subunit">
    <text evidence="9 10">Homohexamer. Organized in a ring with a central cavity.</text>
</comment>
<dbReference type="InterPro" id="IPR014721">
    <property type="entry name" value="Ribsml_uS5_D2-typ_fold_subgr"/>
</dbReference>
<dbReference type="InterPro" id="IPR003593">
    <property type="entry name" value="AAA+_ATPase"/>
</dbReference>
<feature type="active site" evidence="9 11">
    <location>
        <position position="728"/>
    </location>
</feature>
<keyword evidence="2 9" id="KW-0963">Cytoplasm</keyword>
<dbReference type="Pfam" id="PF00004">
    <property type="entry name" value="AAA"/>
    <property type="match status" value="1"/>
</dbReference>
<dbReference type="Gene3D" id="1.10.8.60">
    <property type="match status" value="1"/>
</dbReference>
<comment type="induction">
    <text evidence="9">By heat shock.</text>
</comment>
<dbReference type="PIRSF" id="PIRSF001174">
    <property type="entry name" value="Lon_proteas"/>
    <property type="match status" value="1"/>
</dbReference>
<evidence type="ECO:0000256" key="11">
    <source>
        <dbReference type="PROSITE-ProRule" id="PRU01122"/>
    </source>
</evidence>
<evidence type="ECO:0000256" key="2">
    <source>
        <dbReference type="ARBA" id="ARBA00022490"/>
    </source>
</evidence>
<dbReference type="InterPro" id="IPR008269">
    <property type="entry name" value="Lon_proteolytic"/>
</dbReference>
<evidence type="ECO:0000256" key="3">
    <source>
        <dbReference type="ARBA" id="ARBA00022670"/>
    </source>
</evidence>
<name>A0ABY5DI69_9GAMM</name>
<dbReference type="SUPFAM" id="SSF54211">
    <property type="entry name" value="Ribosomal protein S5 domain 2-like"/>
    <property type="match status" value="1"/>
</dbReference>
<dbReference type="InterPro" id="IPR046336">
    <property type="entry name" value="Lon_prtase_N_sf"/>
</dbReference>
<comment type="function">
    <text evidence="9">ATP-dependent serine protease that mediates the selective degradation of mutant and abnormal proteins as well as certain short-lived regulatory proteins. Required for cellular homeostasis and for survival from DNA damage and developmental changes induced by stress. Degrades polypeptides processively to yield small peptide fragments that are 5 to 10 amino acids long. Binds to DNA in a double-stranded, site-specific manner.</text>
</comment>
<dbReference type="EMBL" id="CP092900">
    <property type="protein sequence ID" value="UTC24330.1"/>
    <property type="molecule type" value="Genomic_DNA"/>
</dbReference>
<dbReference type="PRINTS" id="PR00830">
    <property type="entry name" value="ENDOLAPTASE"/>
</dbReference>
<feature type="active site" evidence="9 11">
    <location>
        <position position="685"/>
    </location>
</feature>
<dbReference type="InterPro" id="IPR003111">
    <property type="entry name" value="Lon_prtase_N"/>
</dbReference>
<proteinExistence type="evidence at transcript level"/>
<dbReference type="InterPro" id="IPR054594">
    <property type="entry name" value="Lon_lid"/>
</dbReference>
<evidence type="ECO:0000256" key="8">
    <source>
        <dbReference type="ARBA" id="ARBA00023016"/>
    </source>
</evidence>
<feature type="domain" description="Lon N-terminal" evidence="13">
    <location>
        <begin position="10"/>
        <end position="206"/>
    </location>
</feature>
<dbReference type="Gene3D" id="1.20.5.5270">
    <property type="match status" value="1"/>
</dbReference>
<dbReference type="Pfam" id="PF05362">
    <property type="entry name" value="Lon_C"/>
    <property type="match status" value="1"/>
</dbReference>
<evidence type="ECO:0000256" key="4">
    <source>
        <dbReference type="ARBA" id="ARBA00022741"/>
    </source>
</evidence>
<dbReference type="SMART" id="SM00382">
    <property type="entry name" value="AAA"/>
    <property type="match status" value="1"/>
</dbReference>
<protein>
    <recommendedName>
        <fullName evidence="9 10">Lon protease</fullName>
        <ecNumber evidence="9 10">3.4.21.53</ecNumber>
    </recommendedName>
    <alternativeName>
        <fullName evidence="9">ATP-dependent protease La</fullName>
    </alternativeName>
</protein>
<keyword evidence="5 9" id="KW-0378">Hydrolase</keyword>
<dbReference type="SMART" id="SM00464">
    <property type="entry name" value="LON"/>
    <property type="match status" value="1"/>
</dbReference>
<comment type="catalytic activity">
    <reaction evidence="9 10 11">
        <text>Hydrolysis of proteins in presence of ATP.</text>
        <dbReference type="EC" id="3.4.21.53"/>
    </reaction>
</comment>
<dbReference type="SUPFAM" id="SSF88697">
    <property type="entry name" value="PUA domain-like"/>
    <property type="match status" value="1"/>
</dbReference>
<dbReference type="PANTHER" id="PTHR10046">
    <property type="entry name" value="ATP DEPENDENT LON PROTEASE FAMILY MEMBER"/>
    <property type="match status" value="1"/>
</dbReference>
<sequence>MAEGKNIGSYAVLAVRDIVVFPGTVVPLFVGREMSVNAIEQVINNSAVELLCLAQRDAEKEDVSVKDLYRYGTSMRILQAVNMPDGTMKLLAEGVARVRVSRLTFDKASRVFKARGEVFSTIDQVSEELKTLSRVMQEKFSEYVQATEHLSLDLIANLANISSVEEYTDLISSHLPISVRSKQKILETADLGARIKLVLGLIESERAWKDKEKEVLDKVRDEISKEQKSYFLRKKLEVMQNELHALDGDAGLVGDLPDFEDKARRVKLSAETRKKLMNEVGKLKLMPSMSSEAAVIRNYLDTVFSVSWGKYDPINQDLDAAMDILNKDHYGLDKIKERIIESLAVSHRVSEIKAPILCFVGPPGVGKTSLGQSIAKAMGRSFVRVALGGVREDSEIRGHRRTFVGAMPGQIIRALGRTSTMNPLIMLDEIDKMGMDFRGDPASALLEVLDPEQNDKFADHYIEFEADLSKVLFITTANTTDIPPALLDRMELIHLSGYTAEEKLGIAKDYLVAKTMKNNGLSSKELAFDDEALTSVISDYTGEAGVRDLERCLSKICRKVVRERHGKRAASKPKVIKKSHLQKYLQAPHYDKHSIGKKSAVGVVNGLAWTCVGGELLTIEALKLPGKGELVYTGSLGEVMQESIKAAYSVVRSVAKKYQFKSSLLDKHDFHIHVPEGATPKDGPSAGIGMATALLSVITGHKVANDVAMTGEITLRGNVIAIGGLKEKILAAIRAGAKIVILPKQNQKDLKDFEKDIKGKVEIVFVSHIDEVFKKVLVK</sequence>
<dbReference type="NCBIfam" id="TIGR00763">
    <property type="entry name" value="lon"/>
    <property type="match status" value="1"/>
</dbReference>
<dbReference type="Gene3D" id="3.40.50.300">
    <property type="entry name" value="P-loop containing nucleotide triphosphate hydrolases"/>
    <property type="match status" value="1"/>
</dbReference>
<dbReference type="InterPro" id="IPR020568">
    <property type="entry name" value="Ribosomal_Su5_D2-typ_SF"/>
</dbReference>
<evidence type="ECO:0000313" key="14">
    <source>
        <dbReference type="EMBL" id="UTC24330.1"/>
    </source>
</evidence>
<evidence type="ECO:0000256" key="9">
    <source>
        <dbReference type="HAMAP-Rule" id="MF_01973"/>
    </source>
</evidence>
<dbReference type="InterPro" id="IPR027543">
    <property type="entry name" value="Lon_bac"/>
</dbReference>
<keyword evidence="15" id="KW-1185">Reference proteome</keyword>
<evidence type="ECO:0000259" key="12">
    <source>
        <dbReference type="PROSITE" id="PS51786"/>
    </source>
</evidence>
<evidence type="ECO:0000256" key="7">
    <source>
        <dbReference type="ARBA" id="ARBA00022840"/>
    </source>
</evidence>
<dbReference type="Gene3D" id="1.20.58.1480">
    <property type="match status" value="1"/>
</dbReference>
<keyword evidence="6 9" id="KW-0720">Serine protease</keyword>
<dbReference type="InterPro" id="IPR027065">
    <property type="entry name" value="Lon_Prtase"/>
</dbReference>
<evidence type="ECO:0000256" key="10">
    <source>
        <dbReference type="PIRNR" id="PIRNR001174"/>
    </source>
</evidence>
<keyword evidence="7 9" id="KW-0067">ATP-binding</keyword>
<keyword evidence="4 9" id="KW-0547">Nucleotide-binding</keyword>
<keyword evidence="8 9" id="KW-0346">Stress response</keyword>
<dbReference type="HAMAP" id="MF_01973">
    <property type="entry name" value="lon_bact"/>
    <property type="match status" value="1"/>
</dbReference>
<dbReference type="RefSeq" id="WP_258568114.1">
    <property type="nucleotide sequence ID" value="NZ_CP092900.1"/>
</dbReference>
<dbReference type="InterPro" id="IPR027417">
    <property type="entry name" value="P-loop_NTPase"/>
</dbReference>
<dbReference type="PROSITE" id="PS51786">
    <property type="entry name" value="LON_PROTEOLYTIC"/>
    <property type="match status" value="1"/>
</dbReference>